<dbReference type="Gene3D" id="3.30.1330.40">
    <property type="entry name" value="RutC-like"/>
    <property type="match status" value="1"/>
</dbReference>
<dbReference type="PANTHER" id="PTHR11803:SF39">
    <property type="entry name" value="2-IMINOBUTANOATE_2-IMINOPROPANOATE DEAMINASE"/>
    <property type="match status" value="1"/>
</dbReference>
<evidence type="ECO:0000313" key="2">
    <source>
        <dbReference type="EMBL" id="MSU07994.1"/>
    </source>
</evidence>
<dbReference type="CDD" id="cd00448">
    <property type="entry name" value="YjgF_YER057c_UK114_family"/>
    <property type="match status" value="1"/>
</dbReference>
<dbReference type="PROSITE" id="PS01094">
    <property type="entry name" value="UPF0076"/>
    <property type="match status" value="1"/>
</dbReference>
<comment type="caution">
    <text evidence="2">The sequence shown here is derived from an EMBL/GenBank/DDBJ whole genome shotgun (WGS) entry which is preliminary data.</text>
</comment>
<dbReference type="Proteomes" id="UP000433181">
    <property type="component" value="Unassembled WGS sequence"/>
</dbReference>
<dbReference type="NCBIfam" id="TIGR00004">
    <property type="entry name" value="Rid family detoxifying hydrolase"/>
    <property type="match status" value="1"/>
</dbReference>
<name>A0A6I2UEE2_9FIRM</name>
<sequence length="126" mass="13133">MNKIISTDRGPGAIGPYSQAVQTAGGMLFVSGQIPLVPATGAMVEGGIEAQATQVLENLKGIVEAAGYQLSDVVKTTVYLADINDFGTVNGIYAKYFVENCPARVCVEVSKLPKGALVEIDVIASK</sequence>
<dbReference type="InterPro" id="IPR006056">
    <property type="entry name" value="RidA"/>
</dbReference>
<dbReference type="PANTHER" id="PTHR11803">
    <property type="entry name" value="2-IMINOBUTANOATE/2-IMINOPROPANOATE DEAMINASE RIDA"/>
    <property type="match status" value="1"/>
</dbReference>
<dbReference type="GO" id="GO:0019239">
    <property type="term" value="F:deaminase activity"/>
    <property type="evidence" value="ECO:0007669"/>
    <property type="project" value="TreeGrafter"/>
</dbReference>
<proteinExistence type="inferred from homology"/>
<accession>A0A6I2UEE2</accession>
<evidence type="ECO:0000313" key="3">
    <source>
        <dbReference type="Proteomes" id="UP000433181"/>
    </source>
</evidence>
<dbReference type="InterPro" id="IPR006175">
    <property type="entry name" value="YjgF/YER057c/UK114"/>
</dbReference>
<comment type="similarity">
    <text evidence="1">Belongs to the RutC family.</text>
</comment>
<dbReference type="Pfam" id="PF01042">
    <property type="entry name" value="Ribonuc_L-PSP"/>
    <property type="match status" value="1"/>
</dbReference>
<dbReference type="RefSeq" id="WP_154406092.1">
    <property type="nucleotide sequence ID" value="NZ_VUNR01000004.1"/>
</dbReference>
<dbReference type="InterPro" id="IPR035959">
    <property type="entry name" value="RutC-like_sf"/>
</dbReference>
<dbReference type="GO" id="GO:0005829">
    <property type="term" value="C:cytosol"/>
    <property type="evidence" value="ECO:0007669"/>
    <property type="project" value="TreeGrafter"/>
</dbReference>
<dbReference type="SUPFAM" id="SSF55298">
    <property type="entry name" value="YjgF-like"/>
    <property type="match status" value="1"/>
</dbReference>
<protein>
    <submittedName>
        <fullName evidence="2">RidA family protein</fullName>
    </submittedName>
</protein>
<dbReference type="InterPro" id="IPR019897">
    <property type="entry name" value="RidA_CS"/>
</dbReference>
<reference evidence="2 3" key="1">
    <citation type="submission" date="2019-08" db="EMBL/GenBank/DDBJ databases">
        <title>In-depth cultivation of the pig gut microbiome towards novel bacterial diversity and tailored functional studies.</title>
        <authorList>
            <person name="Wylensek D."/>
            <person name="Hitch T.C.A."/>
            <person name="Clavel T."/>
        </authorList>
    </citation>
    <scope>NUCLEOTIDE SEQUENCE [LARGE SCALE GENOMIC DNA]</scope>
    <source>
        <strain evidence="2 3">WCA-693-APC-5D-A</strain>
    </source>
</reference>
<dbReference type="EMBL" id="VUNR01000004">
    <property type="protein sequence ID" value="MSU07994.1"/>
    <property type="molecule type" value="Genomic_DNA"/>
</dbReference>
<gene>
    <name evidence="2" type="ORF">FYJ84_03185</name>
</gene>
<keyword evidence="3" id="KW-1185">Reference proteome</keyword>
<dbReference type="AlphaFoldDB" id="A0A6I2UEE2"/>
<dbReference type="GeneID" id="96777909"/>
<dbReference type="FunFam" id="3.30.1330.40:FF:000001">
    <property type="entry name" value="L-PSP family endoribonuclease"/>
    <property type="match status" value="1"/>
</dbReference>
<organism evidence="2 3">
    <name type="scientific">Anaerovibrio slackiae</name>
    <dbReference type="NCBI Taxonomy" id="2652309"/>
    <lineage>
        <taxon>Bacteria</taxon>
        <taxon>Bacillati</taxon>
        <taxon>Bacillota</taxon>
        <taxon>Negativicutes</taxon>
        <taxon>Selenomonadales</taxon>
        <taxon>Selenomonadaceae</taxon>
        <taxon>Anaerovibrio</taxon>
    </lineage>
</organism>
<evidence type="ECO:0000256" key="1">
    <source>
        <dbReference type="ARBA" id="ARBA00010552"/>
    </source>
</evidence>